<proteinExistence type="predicted"/>
<organism evidence="1 2">
    <name type="scientific">Pleurodeles waltl</name>
    <name type="common">Iberian ribbed newt</name>
    <dbReference type="NCBI Taxonomy" id="8319"/>
    <lineage>
        <taxon>Eukaryota</taxon>
        <taxon>Metazoa</taxon>
        <taxon>Chordata</taxon>
        <taxon>Craniata</taxon>
        <taxon>Vertebrata</taxon>
        <taxon>Euteleostomi</taxon>
        <taxon>Amphibia</taxon>
        <taxon>Batrachia</taxon>
        <taxon>Caudata</taxon>
        <taxon>Salamandroidea</taxon>
        <taxon>Salamandridae</taxon>
        <taxon>Pleurodelinae</taxon>
        <taxon>Pleurodeles</taxon>
    </lineage>
</organism>
<sequence>MTRGGGRCRAQQWQALQIREKWHNREAPGGWCKLRGAACSLPPLPGSESDAAKSLRVEKLPSYSPATAPALGSVKYSGSARKTQQIAHRKLRGKVIASRDAARLFSSYRSCSRECKV</sequence>
<comment type="caution">
    <text evidence="1">The sequence shown here is derived from an EMBL/GenBank/DDBJ whole genome shotgun (WGS) entry which is preliminary data.</text>
</comment>
<gene>
    <name evidence="1" type="ORF">NDU88_005775</name>
</gene>
<reference evidence="1" key="1">
    <citation type="journal article" date="2022" name="bioRxiv">
        <title>Sequencing and chromosome-scale assembly of the giantPleurodeles waltlgenome.</title>
        <authorList>
            <person name="Brown T."/>
            <person name="Elewa A."/>
            <person name="Iarovenko S."/>
            <person name="Subramanian E."/>
            <person name="Araus A.J."/>
            <person name="Petzold A."/>
            <person name="Susuki M."/>
            <person name="Suzuki K.-i.T."/>
            <person name="Hayashi T."/>
            <person name="Toyoda A."/>
            <person name="Oliveira C."/>
            <person name="Osipova E."/>
            <person name="Leigh N.D."/>
            <person name="Simon A."/>
            <person name="Yun M.H."/>
        </authorList>
    </citation>
    <scope>NUCLEOTIDE SEQUENCE</scope>
    <source>
        <strain evidence="1">20211129_DDA</strain>
        <tissue evidence="1">Liver</tissue>
    </source>
</reference>
<name>A0AAV7WZP6_PLEWA</name>
<dbReference type="AlphaFoldDB" id="A0AAV7WZP6"/>
<evidence type="ECO:0000313" key="2">
    <source>
        <dbReference type="Proteomes" id="UP001066276"/>
    </source>
</evidence>
<evidence type="ECO:0000313" key="1">
    <source>
        <dbReference type="EMBL" id="KAJ1218192.1"/>
    </source>
</evidence>
<dbReference type="EMBL" id="JANPWB010000001">
    <property type="protein sequence ID" value="KAJ1218192.1"/>
    <property type="molecule type" value="Genomic_DNA"/>
</dbReference>
<dbReference type="Proteomes" id="UP001066276">
    <property type="component" value="Chromosome 1_1"/>
</dbReference>
<protein>
    <submittedName>
        <fullName evidence="1">Uncharacterized protein</fullName>
    </submittedName>
</protein>
<accession>A0AAV7WZP6</accession>
<keyword evidence="2" id="KW-1185">Reference proteome</keyword>